<organism evidence="2 3">
    <name type="scientific">Thalassospira xianhensis MCCC 1A02616</name>
    <dbReference type="NCBI Taxonomy" id="1177929"/>
    <lineage>
        <taxon>Bacteria</taxon>
        <taxon>Pseudomonadati</taxon>
        <taxon>Pseudomonadota</taxon>
        <taxon>Alphaproteobacteria</taxon>
        <taxon>Rhodospirillales</taxon>
        <taxon>Thalassospiraceae</taxon>
        <taxon>Thalassospira</taxon>
    </lineage>
</organism>
<dbReference type="EMBL" id="JPWA01000012">
    <property type="protein sequence ID" value="RCK05768.1"/>
    <property type="molecule type" value="Genomic_DNA"/>
</dbReference>
<evidence type="ECO:0000256" key="1">
    <source>
        <dbReference type="ARBA" id="ARBA00007031"/>
    </source>
</evidence>
<comment type="caution">
    <text evidence="2">The sequence shown here is derived from an EMBL/GenBank/DDBJ whole genome shotgun (WGS) entry which is preliminary data.</text>
</comment>
<gene>
    <name evidence="2" type="ORF">TH5_11535</name>
</gene>
<name>A0A367UC01_9PROT</name>
<comment type="similarity">
    <text evidence="1">Belongs to the ros/MucR family.</text>
</comment>
<dbReference type="Pfam" id="PF05443">
    <property type="entry name" value="ROS_MUCR"/>
    <property type="match status" value="1"/>
</dbReference>
<proteinExistence type="inferred from homology"/>
<sequence length="83" mass="9166">MTDAENSVLDRDELLQMTVDIVSAYVSNNAIASAQIPELISTIFNSLDVLREVETVEEEEPLKPAVPIRKSIGDDYIICLEDG</sequence>
<keyword evidence="3" id="KW-1185">Reference proteome</keyword>
<dbReference type="GO" id="GO:0006355">
    <property type="term" value="P:regulation of DNA-templated transcription"/>
    <property type="evidence" value="ECO:0007669"/>
    <property type="project" value="InterPro"/>
</dbReference>
<dbReference type="InterPro" id="IPR041920">
    <property type="entry name" value="ROS/MUCR_sf"/>
</dbReference>
<dbReference type="Proteomes" id="UP000252419">
    <property type="component" value="Unassembled WGS sequence"/>
</dbReference>
<reference evidence="2 3" key="1">
    <citation type="submission" date="2014-07" db="EMBL/GenBank/DDBJ databases">
        <title>Draft genome sequence of Thalassospira xianhensis P-4 (MCCC 1A02616).</title>
        <authorList>
            <person name="Lai Q."/>
            <person name="Shao Z."/>
        </authorList>
    </citation>
    <scope>NUCLEOTIDE SEQUENCE [LARGE SCALE GENOMIC DNA]</scope>
    <source>
        <strain evidence="2 3">MCCC 1A02616</strain>
    </source>
</reference>
<dbReference type="RefSeq" id="WP_167443530.1">
    <property type="nucleotide sequence ID" value="NZ_JPWA01000012.1"/>
</dbReference>
<evidence type="ECO:0000313" key="2">
    <source>
        <dbReference type="EMBL" id="RCK05768.1"/>
    </source>
</evidence>
<dbReference type="Gene3D" id="1.10.10.1550">
    <property type="entry name" value="ROS/MUCR transcriptional regulator protein"/>
    <property type="match status" value="1"/>
</dbReference>
<protein>
    <submittedName>
        <fullName evidence="2">Transcriptional regulator</fullName>
    </submittedName>
</protein>
<dbReference type="AlphaFoldDB" id="A0A367UC01"/>
<evidence type="ECO:0000313" key="3">
    <source>
        <dbReference type="Proteomes" id="UP000252419"/>
    </source>
</evidence>
<dbReference type="GO" id="GO:0003677">
    <property type="term" value="F:DNA binding"/>
    <property type="evidence" value="ECO:0007669"/>
    <property type="project" value="InterPro"/>
</dbReference>
<dbReference type="GO" id="GO:0008270">
    <property type="term" value="F:zinc ion binding"/>
    <property type="evidence" value="ECO:0007669"/>
    <property type="project" value="InterPro"/>
</dbReference>
<accession>A0A367UC01</accession>
<feature type="non-terminal residue" evidence="2">
    <location>
        <position position="83"/>
    </location>
</feature>
<dbReference type="InterPro" id="IPR008807">
    <property type="entry name" value="ROS_MUCR"/>
</dbReference>